<dbReference type="GO" id="GO:0008270">
    <property type="term" value="F:zinc ion binding"/>
    <property type="evidence" value="ECO:0007669"/>
    <property type="project" value="UniProtKB-UniRule"/>
</dbReference>
<evidence type="ECO:0000256" key="14">
    <source>
        <dbReference type="PIRSR" id="PIRSR002811-1"/>
    </source>
</evidence>
<evidence type="ECO:0000256" key="1">
    <source>
        <dbReference type="ARBA" id="ARBA00022478"/>
    </source>
</evidence>
<dbReference type="STRING" id="1797729.A3A60_02190"/>
<keyword evidence="6 12" id="KW-0479">Metal-binding</keyword>
<keyword evidence="11 12" id="KW-0804">Transcription</keyword>
<sequence>MDQKDEVKSKVDIIEVISSYLPLKKAGRNFAGLCPFHNEKTPSFMVSGERQVFKCFGCGEAGDIFTFLEKIEGWDFRESLEELAKKAGVKLKKFEPTGQSMIRDKLIEINKLVAKFYAHLLVEHPIGEPARKYLLSRGIKAPLWEDFGLGFSPDSWDKTFEFLKNHGFDISDISQAGLIIAGRSGYFDRFRNRLMFPLKDSRGTILGFAGRVIEESKSKVKSGELRTEAKYMNGPETPVFNKGSILFGLDLARSAIREKNEALLVEGEFDVISARSVGVLNAVASKGTALTDKQVATLSHICETVTLCFDTDLAGDAAARRGIELLDIAGITVKVVDLGKYGSPRTTSSDGAYKSQAKYKDPDEFSQKDPAGFKKSIGAADNIYDYLIASAMRRNDATNASGKKAIGHEILPMLSKISDDLVRAHYIEKLARNLDLDVSLVADAVTKRSADVGSGDAVLATFQKSRASGFEHYFLALLLTGDKIPTKIADFLKVDDFSGRECAAFWAWLRDIIKPRARGVKEGKSNKSISVKGLESKWPKNLNKFVDDLYLANLSPVFADEEIWAGEIVKIAERIKRESLKRQMVKISGRIKEAERKADEAQLEALYKKFDALSRNIQEVILRW</sequence>
<keyword evidence="3 12" id="KW-0808">Transferase</keyword>
<feature type="compositionally biased region" description="Basic and acidic residues" evidence="16">
    <location>
        <begin position="358"/>
        <end position="367"/>
    </location>
</feature>
<comment type="similarity">
    <text evidence="12 13">Belongs to the DnaG primase family.</text>
</comment>
<comment type="caution">
    <text evidence="18">The sequence shown here is derived from an EMBL/GenBank/DDBJ whole genome shotgun (WGS) entry which is preliminary data.</text>
</comment>
<evidence type="ECO:0000256" key="16">
    <source>
        <dbReference type="SAM" id="MobiDB-lite"/>
    </source>
</evidence>
<evidence type="ECO:0000256" key="15">
    <source>
        <dbReference type="SAM" id="Coils"/>
    </source>
</evidence>
<dbReference type="InterPro" id="IPR006171">
    <property type="entry name" value="TOPRIM_dom"/>
</dbReference>
<dbReference type="Gene3D" id="3.90.980.10">
    <property type="entry name" value="DNA primase, catalytic core, N-terminal domain"/>
    <property type="match status" value="1"/>
</dbReference>
<evidence type="ECO:0000313" key="18">
    <source>
        <dbReference type="EMBL" id="OGE09245.1"/>
    </source>
</evidence>
<proteinExistence type="inferred from homology"/>
<keyword evidence="15" id="KW-0175">Coiled coil</keyword>
<evidence type="ECO:0000256" key="2">
    <source>
        <dbReference type="ARBA" id="ARBA00022515"/>
    </source>
</evidence>
<dbReference type="Pfam" id="PF10410">
    <property type="entry name" value="DnaB_bind"/>
    <property type="match status" value="1"/>
</dbReference>
<comment type="domain">
    <text evidence="12">Contains an N-terminal zinc-binding domain, a central core domain that contains the primase activity, and a C-terminal DnaB-binding domain.</text>
</comment>
<dbReference type="CDD" id="cd03364">
    <property type="entry name" value="TOPRIM_DnaG_primases"/>
    <property type="match status" value="1"/>
</dbReference>
<dbReference type="GO" id="GO:0005737">
    <property type="term" value="C:cytoplasm"/>
    <property type="evidence" value="ECO:0007669"/>
    <property type="project" value="TreeGrafter"/>
</dbReference>
<dbReference type="InterPro" id="IPR002694">
    <property type="entry name" value="Znf_CHC2"/>
</dbReference>
<evidence type="ECO:0000256" key="8">
    <source>
        <dbReference type="ARBA" id="ARBA00022833"/>
    </source>
</evidence>
<reference evidence="18 19" key="1">
    <citation type="journal article" date="2016" name="Nat. Commun.">
        <title>Thousands of microbial genomes shed light on interconnected biogeochemical processes in an aquifer system.</title>
        <authorList>
            <person name="Anantharaman K."/>
            <person name="Brown C.T."/>
            <person name="Hug L.A."/>
            <person name="Sharon I."/>
            <person name="Castelle C.J."/>
            <person name="Probst A.J."/>
            <person name="Thomas B.C."/>
            <person name="Singh A."/>
            <person name="Wilkins M.J."/>
            <person name="Karaoz U."/>
            <person name="Brodie E.L."/>
            <person name="Williams K.H."/>
            <person name="Hubbard S.S."/>
            <person name="Banfield J.F."/>
        </authorList>
    </citation>
    <scope>NUCLEOTIDE SEQUENCE [LARGE SCALE GENOMIC DNA]</scope>
</reference>
<dbReference type="SUPFAM" id="SSF57783">
    <property type="entry name" value="Zinc beta-ribbon"/>
    <property type="match status" value="1"/>
</dbReference>
<dbReference type="Pfam" id="PF01807">
    <property type="entry name" value="Zn_ribbon_DnaG"/>
    <property type="match status" value="1"/>
</dbReference>
<comment type="catalytic activity">
    <reaction evidence="12">
        <text>ssDNA + n NTP = ssDNA/pppN(pN)n-1 hybrid + (n-1) diphosphate.</text>
        <dbReference type="EC" id="2.7.7.101"/>
    </reaction>
</comment>
<accession>A0A1F5HZ29</accession>
<keyword evidence="10 12" id="KW-0238">DNA-binding</keyword>
<dbReference type="InterPro" id="IPR030846">
    <property type="entry name" value="DnaG_bac"/>
</dbReference>
<dbReference type="InterPro" id="IPR037068">
    <property type="entry name" value="DNA_primase_core_N_sf"/>
</dbReference>
<keyword evidence="2 12" id="KW-0639">Primosome</keyword>
<keyword evidence="9" id="KW-0460">Magnesium</keyword>
<dbReference type="InterPro" id="IPR019475">
    <property type="entry name" value="DNA_primase_DnaB-bd"/>
</dbReference>
<dbReference type="PIRSF" id="PIRSF002811">
    <property type="entry name" value="DnaG"/>
    <property type="match status" value="1"/>
</dbReference>
<dbReference type="InterPro" id="IPR006295">
    <property type="entry name" value="DNA_primase_DnaG"/>
</dbReference>
<dbReference type="PANTHER" id="PTHR30313:SF2">
    <property type="entry name" value="DNA PRIMASE"/>
    <property type="match status" value="1"/>
</dbReference>
<dbReference type="InterPro" id="IPR034151">
    <property type="entry name" value="TOPRIM_DnaG_bac"/>
</dbReference>
<dbReference type="EMBL" id="MFBS01000021">
    <property type="protein sequence ID" value="OGE09245.1"/>
    <property type="molecule type" value="Genomic_DNA"/>
</dbReference>
<evidence type="ECO:0000313" key="19">
    <source>
        <dbReference type="Proteomes" id="UP000179227"/>
    </source>
</evidence>
<dbReference type="InterPro" id="IPR036977">
    <property type="entry name" value="DNA_primase_Znf_CHC2"/>
</dbReference>
<keyword evidence="5 12" id="KW-0235">DNA replication</keyword>
<dbReference type="PANTHER" id="PTHR30313">
    <property type="entry name" value="DNA PRIMASE"/>
    <property type="match status" value="1"/>
</dbReference>
<dbReference type="FunFam" id="3.90.580.10:FF:000001">
    <property type="entry name" value="DNA primase"/>
    <property type="match status" value="1"/>
</dbReference>
<gene>
    <name evidence="12" type="primary">dnaG</name>
    <name evidence="18" type="ORF">A3A60_02190</name>
</gene>
<name>A0A1F5HZ29_9BACT</name>
<protein>
    <recommendedName>
        <fullName evidence="12 13">DNA primase</fullName>
        <ecNumber evidence="12">2.7.7.101</ecNumber>
    </recommendedName>
</protein>
<dbReference type="Pfam" id="PF08275">
    <property type="entry name" value="DNAG_N"/>
    <property type="match status" value="1"/>
</dbReference>
<dbReference type="GO" id="GO:1990077">
    <property type="term" value="C:primosome complex"/>
    <property type="evidence" value="ECO:0007669"/>
    <property type="project" value="UniProtKB-KW"/>
</dbReference>
<dbReference type="GO" id="GO:0000428">
    <property type="term" value="C:DNA-directed RNA polymerase complex"/>
    <property type="evidence" value="ECO:0007669"/>
    <property type="project" value="UniProtKB-KW"/>
</dbReference>
<dbReference type="NCBIfam" id="TIGR01391">
    <property type="entry name" value="dnaG"/>
    <property type="match status" value="1"/>
</dbReference>
<keyword evidence="1 12" id="KW-0240">DNA-directed RNA polymerase</keyword>
<dbReference type="SMART" id="SM00493">
    <property type="entry name" value="TOPRIM"/>
    <property type="match status" value="1"/>
</dbReference>
<evidence type="ECO:0000256" key="13">
    <source>
        <dbReference type="PIRNR" id="PIRNR002811"/>
    </source>
</evidence>
<dbReference type="Gene3D" id="3.90.580.10">
    <property type="entry name" value="Zinc finger, CHC2-type domain"/>
    <property type="match status" value="1"/>
</dbReference>
<feature type="domain" description="Toprim" evidence="17">
    <location>
        <begin position="260"/>
        <end position="341"/>
    </location>
</feature>
<comment type="subunit">
    <text evidence="12">Monomer. Interacts with DnaB.</text>
</comment>
<dbReference type="GO" id="GO:0003899">
    <property type="term" value="F:DNA-directed RNA polymerase activity"/>
    <property type="evidence" value="ECO:0007669"/>
    <property type="project" value="UniProtKB-UniRule"/>
</dbReference>
<comment type="function">
    <text evidence="12 13">RNA polymerase that catalyzes the synthesis of short RNA molecules used as primers for DNA polymerase during DNA replication.</text>
</comment>
<evidence type="ECO:0000256" key="7">
    <source>
        <dbReference type="ARBA" id="ARBA00022771"/>
    </source>
</evidence>
<evidence type="ECO:0000256" key="12">
    <source>
        <dbReference type="HAMAP-Rule" id="MF_00974"/>
    </source>
</evidence>
<keyword evidence="8 12" id="KW-0862">Zinc</keyword>
<dbReference type="InterPro" id="IPR013264">
    <property type="entry name" value="DNAG_N"/>
</dbReference>
<dbReference type="Proteomes" id="UP000179227">
    <property type="component" value="Unassembled WGS sequence"/>
</dbReference>
<comment type="cofactor">
    <cofactor evidence="12 13 14">
        <name>Zn(2+)</name>
        <dbReference type="ChEBI" id="CHEBI:29105"/>
    </cofactor>
    <text evidence="12 13 14">Binds 1 zinc ion per monomer.</text>
</comment>
<evidence type="ECO:0000256" key="5">
    <source>
        <dbReference type="ARBA" id="ARBA00022705"/>
    </source>
</evidence>
<dbReference type="GO" id="GO:0006269">
    <property type="term" value="P:DNA replication, synthesis of primer"/>
    <property type="evidence" value="ECO:0007669"/>
    <property type="project" value="UniProtKB-UniRule"/>
</dbReference>
<evidence type="ECO:0000256" key="6">
    <source>
        <dbReference type="ARBA" id="ARBA00022723"/>
    </source>
</evidence>
<feature type="coiled-coil region" evidence="15">
    <location>
        <begin position="577"/>
        <end position="604"/>
    </location>
</feature>
<evidence type="ECO:0000256" key="3">
    <source>
        <dbReference type="ARBA" id="ARBA00022679"/>
    </source>
</evidence>
<dbReference type="GO" id="GO:0003677">
    <property type="term" value="F:DNA binding"/>
    <property type="evidence" value="ECO:0007669"/>
    <property type="project" value="UniProtKB-KW"/>
</dbReference>
<dbReference type="HAMAP" id="MF_00974">
    <property type="entry name" value="DNA_primase_DnaG"/>
    <property type="match status" value="1"/>
</dbReference>
<evidence type="ECO:0000256" key="4">
    <source>
        <dbReference type="ARBA" id="ARBA00022695"/>
    </source>
</evidence>
<dbReference type="AlphaFoldDB" id="A0A1F5HZ29"/>
<dbReference type="InterPro" id="IPR050219">
    <property type="entry name" value="DnaG_primase"/>
</dbReference>
<feature type="zinc finger region" description="CHC2-type" evidence="12 14">
    <location>
        <begin position="34"/>
        <end position="58"/>
    </location>
</feature>
<dbReference type="PROSITE" id="PS50880">
    <property type="entry name" value="TOPRIM"/>
    <property type="match status" value="1"/>
</dbReference>
<dbReference type="SMART" id="SM00400">
    <property type="entry name" value="ZnF_CHCC"/>
    <property type="match status" value="1"/>
</dbReference>
<dbReference type="EC" id="2.7.7.101" evidence="12"/>
<evidence type="ECO:0000256" key="10">
    <source>
        <dbReference type="ARBA" id="ARBA00023125"/>
    </source>
</evidence>
<dbReference type="SUPFAM" id="SSF56731">
    <property type="entry name" value="DNA primase core"/>
    <property type="match status" value="1"/>
</dbReference>
<feature type="region of interest" description="Disordered" evidence="16">
    <location>
        <begin position="346"/>
        <end position="367"/>
    </location>
</feature>
<dbReference type="Gene3D" id="3.40.1360.10">
    <property type="match status" value="1"/>
</dbReference>
<organism evidence="18 19">
    <name type="scientific">Candidatus Curtissbacteria bacterium RIFCSPLOWO2_01_FULL_42_26</name>
    <dbReference type="NCBI Taxonomy" id="1797729"/>
    <lineage>
        <taxon>Bacteria</taxon>
        <taxon>Candidatus Curtissiibacteriota</taxon>
    </lineage>
</organism>
<evidence type="ECO:0000259" key="17">
    <source>
        <dbReference type="PROSITE" id="PS50880"/>
    </source>
</evidence>
<dbReference type="Pfam" id="PF13155">
    <property type="entry name" value="Toprim_2"/>
    <property type="match status" value="1"/>
</dbReference>
<evidence type="ECO:0000256" key="9">
    <source>
        <dbReference type="ARBA" id="ARBA00022842"/>
    </source>
</evidence>
<keyword evidence="7 12" id="KW-0863">Zinc-finger</keyword>
<evidence type="ECO:0000256" key="11">
    <source>
        <dbReference type="ARBA" id="ARBA00023163"/>
    </source>
</evidence>
<keyword evidence="4 12" id="KW-0548">Nucleotidyltransferase</keyword>